<keyword evidence="4 5" id="KW-0472">Membrane</keyword>
<organism evidence="7 8">
    <name type="scientific">Metabacillus endolithicus</name>
    <dbReference type="NCBI Taxonomy" id="1535204"/>
    <lineage>
        <taxon>Bacteria</taxon>
        <taxon>Bacillati</taxon>
        <taxon>Bacillota</taxon>
        <taxon>Bacilli</taxon>
        <taxon>Bacillales</taxon>
        <taxon>Bacillaceae</taxon>
        <taxon>Metabacillus</taxon>
    </lineage>
</organism>
<evidence type="ECO:0000256" key="1">
    <source>
        <dbReference type="ARBA" id="ARBA00004141"/>
    </source>
</evidence>
<feature type="transmembrane region" description="Helical" evidence="5">
    <location>
        <begin position="104"/>
        <end position="123"/>
    </location>
</feature>
<comment type="caution">
    <text evidence="7">The sequence shown here is derived from an EMBL/GenBank/DDBJ whole genome shotgun (WGS) entry which is preliminary data.</text>
</comment>
<comment type="subcellular location">
    <subcellularLocation>
        <location evidence="1">Membrane</location>
        <topology evidence="1">Multi-pass membrane protein</topology>
    </subcellularLocation>
</comment>
<feature type="transmembrane region" description="Helical" evidence="5">
    <location>
        <begin position="247"/>
        <end position="267"/>
    </location>
</feature>
<dbReference type="RefSeq" id="WP_247339381.1">
    <property type="nucleotide sequence ID" value="NZ_CP095550.1"/>
</dbReference>
<feature type="transmembrane region" description="Helical" evidence="5">
    <location>
        <begin position="174"/>
        <end position="192"/>
    </location>
</feature>
<evidence type="ECO:0000256" key="2">
    <source>
        <dbReference type="ARBA" id="ARBA00022692"/>
    </source>
</evidence>
<protein>
    <submittedName>
        <fullName evidence="7">Calcium/sodium antiporter</fullName>
    </submittedName>
</protein>
<feature type="domain" description="Sodium/calcium exchanger membrane region" evidence="6">
    <location>
        <begin position="2"/>
        <end position="150"/>
    </location>
</feature>
<name>A0ABW5C2T2_9BACI</name>
<evidence type="ECO:0000256" key="5">
    <source>
        <dbReference type="SAM" id="Phobius"/>
    </source>
</evidence>
<keyword evidence="2 5" id="KW-0812">Transmembrane</keyword>
<dbReference type="Proteomes" id="UP001597318">
    <property type="component" value="Unassembled WGS sequence"/>
</dbReference>
<sequence>MSYLLLILGIALLIKGADFFVEGASSIARALHVSPLLIGLTIVAFGTSSPEATVSIIAALEENAGVAIGNVVGSNILNITFVVGITALINPLKVESETIRKEIPFTLLASIALLILVSDMTLQSLEANFITRSDGFIFLLFFAVFLYYIFEVARNSREKIKEEASVSKTSSPSWGKNSIYTIGGLVAIIIGGDLVVDHATVIAYSFGMSETLVGLTIVAIGTSLPELITSITAAIKKEGDIALGNIVGSNIFNILFVLGAASVISPLAVDSKIFVDLILMIVLTLILLVFSRTSFRVGRREGTFLVVAYILYMIYIIIRN</sequence>
<evidence type="ECO:0000313" key="7">
    <source>
        <dbReference type="EMBL" id="MFD2216718.1"/>
    </source>
</evidence>
<dbReference type="NCBIfam" id="TIGR00367">
    <property type="entry name" value="calcium/sodium antiporter"/>
    <property type="match status" value="1"/>
</dbReference>
<dbReference type="Pfam" id="PF01699">
    <property type="entry name" value="Na_Ca_ex"/>
    <property type="match status" value="2"/>
</dbReference>
<dbReference type="InterPro" id="IPR004837">
    <property type="entry name" value="NaCa_Exmemb"/>
</dbReference>
<dbReference type="EMBL" id="JBHUIK010000008">
    <property type="protein sequence ID" value="MFD2216718.1"/>
    <property type="molecule type" value="Genomic_DNA"/>
</dbReference>
<feature type="transmembrane region" description="Helical" evidence="5">
    <location>
        <begin position="302"/>
        <end position="318"/>
    </location>
</feature>
<keyword evidence="8" id="KW-1185">Reference proteome</keyword>
<feature type="transmembrane region" description="Helical" evidence="5">
    <location>
        <begin position="72"/>
        <end position="92"/>
    </location>
</feature>
<feature type="transmembrane region" description="Helical" evidence="5">
    <location>
        <begin position="212"/>
        <end position="235"/>
    </location>
</feature>
<evidence type="ECO:0000256" key="4">
    <source>
        <dbReference type="ARBA" id="ARBA00023136"/>
    </source>
</evidence>
<dbReference type="InterPro" id="IPR004481">
    <property type="entry name" value="K/Na/Ca-exchanger"/>
</dbReference>
<evidence type="ECO:0000259" key="6">
    <source>
        <dbReference type="Pfam" id="PF01699"/>
    </source>
</evidence>
<dbReference type="PANTHER" id="PTHR10846">
    <property type="entry name" value="SODIUM/POTASSIUM/CALCIUM EXCHANGER"/>
    <property type="match status" value="1"/>
</dbReference>
<accession>A0ABW5C2T2</accession>
<evidence type="ECO:0000256" key="3">
    <source>
        <dbReference type="ARBA" id="ARBA00022989"/>
    </source>
</evidence>
<feature type="transmembrane region" description="Helical" evidence="5">
    <location>
        <begin position="273"/>
        <end position="290"/>
    </location>
</feature>
<proteinExistence type="predicted"/>
<evidence type="ECO:0000313" key="8">
    <source>
        <dbReference type="Proteomes" id="UP001597318"/>
    </source>
</evidence>
<keyword evidence="3 5" id="KW-1133">Transmembrane helix</keyword>
<gene>
    <name evidence="7" type="ORF">ACFSKK_23865</name>
</gene>
<dbReference type="Gene3D" id="1.20.1420.30">
    <property type="entry name" value="NCX, central ion-binding region"/>
    <property type="match status" value="1"/>
</dbReference>
<reference evidence="8" key="1">
    <citation type="journal article" date="2019" name="Int. J. Syst. Evol. Microbiol.">
        <title>The Global Catalogue of Microorganisms (GCM) 10K type strain sequencing project: providing services to taxonomists for standard genome sequencing and annotation.</title>
        <authorList>
            <consortium name="The Broad Institute Genomics Platform"/>
            <consortium name="The Broad Institute Genome Sequencing Center for Infectious Disease"/>
            <person name="Wu L."/>
            <person name="Ma J."/>
        </authorList>
    </citation>
    <scope>NUCLEOTIDE SEQUENCE [LARGE SCALE GENOMIC DNA]</scope>
    <source>
        <strain evidence="8">CGMCC 1.15474</strain>
    </source>
</reference>
<dbReference type="PANTHER" id="PTHR10846:SF8">
    <property type="entry name" value="INNER MEMBRANE PROTEIN YRBG"/>
    <property type="match status" value="1"/>
</dbReference>
<feature type="domain" description="Sodium/calcium exchanger membrane region" evidence="6">
    <location>
        <begin position="179"/>
        <end position="317"/>
    </location>
</feature>
<dbReference type="InterPro" id="IPR044880">
    <property type="entry name" value="NCX_ion-bd_dom_sf"/>
</dbReference>
<feature type="transmembrane region" description="Helical" evidence="5">
    <location>
        <begin position="135"/>
        <end position="153"/>
    </location>
</feature>